<dbReference type="Proteomes" id="UP000050421">
    <property type="component" value="Unassembled WGS sequence"/>
</dbReference>
<dbReference type="OrthoDB" id="9796281at2"/>
<dbReference type="InterPro" id="IPR014942">
    <property type="entry name" value="AbiEii"/>
</dbReference>
<reference evidence="1 2" key="1">
    <citation type="submission" date="2015-09" db="EMBL/GenBank/DDBJ databases">
        <title>Identification and resolution of microdiversity through metagenomic sequencing of parallel consortia.</title>
        <authorList>
            <person name="Nelson W.C."/>
            <person name="Romine M.F."/>
            <person name="Lindemann S.R."/>
        </authorList>
    </citation>
    <scope>NUCLEOTIDE SEQUENCE [LARGE SCALE GENOMIC DNA]</scope>
    <source>
        <strain evidence="1">HL-49</strain>
    </source>
</reference>
<dbReference type="STRING" id="1305737.GCA_000526355_02382"/>
<dbReference type="eggNOG" id="COG2253">
    <property type="taxonomic scope" value="Bacteria"/>
</dbReference>
<organism evidence="1 2">
    <name type="scientific">Algoriphagus marincola HL-49</name>
    <dbReference type="NCBI Taxonomy" id="1305737"/>
    <lineage>
        <taxon>Bacteria</taxon>
        <taxon>Pseudomonadati</taxon>
        <taxon>Bacteroidota</taxon>
        <taxon>Cytophagia</taxon>
        <taxon>Cytophagales</taxon>
        <taxon>Cyclobacteriaceae</taxon>
        <taxon>Algoriphagus</taxon>
    </lineage>
</organism>
<dbReference type="AlphaFoldDB" id="A0A0P7YEM3"/>
<dbReference type="PATRIC" id="fig|1305737.6.peg.1223"/>
<name>A0A0P7YEM3_9BACT</name>
<comment type="caution">
    <text evidence="1">The sequence shown here is derived from an EMBL/GenBank/DDBJ whole genome shotgun (WGS) entry which is preliminary data.</text>
</comment>
<evidence type="ECO:0000313" key="2">
    <source>
        <dbReference type="Proteomes" id="UP000050421"/>
    </source>
</evidence>
<accession>A0A0P7YEM3</accession>
<protein>
    <recommendedName>
        <fullName evidence="3">Nucleotidyl transferase AbiEii toxin, Type IV TA system</fullName>
    </recommendedName>
</protein>
<dbReference type="Pfam" id="PF08843">
    <property type="entry name" value="AbiEii"/>
    <property type="match status" value="2"/>
</dbReference>
<sequence>MLQTQTVEPRTLSLLKELSSLSFLGDFGLVGGTALSLKFGHRISIDLDLFSQKKFENESLIEYLKNHFGPRLEIRTSPPLIGIFCFIDQIKVDLVKHPHPLIGPIETIEGIRFFSDQDIMAMKIQAILGRGKKKDFWDIAELLKHYEVADFIKNHQEKYRTQNLLISVPQAMLYFEDAAEDEDPVSLQGQSWNSIQKFIQKKVTQFLQ</sequence>
<gene>
    <name evidence="1" type="ORF">HLUCCX10_02765</name>
</gene>
<proteinExistence type="predicted"/>
<evidence type="ECO:0000313" key="1">
    <source>
        <dbReference type="EMBL" id="KPQ19397.1"/>
    </source>
</evidence>
<dbReference type="EMBL" id="LJXT01000010">
    <property type="protein sequence ID" value="KPQ19397.1"/>
    <property type="molecule type" value="Genomic_DNA"/>
</dbReference>
<evidence type="ECO:0008006" key="3">
    <source>
        <dbReference type="Google" id="ProtNLM"/>
    </source>
</evidence>